<name>A0A943HJV9_9FIRM</name>
<accession>A0A943HJV9</accession>
<protein>
    <submittedName>
        <fullName evidence="1">Uncharacterized protein</fullName>
    </submittedName>
</protein>
<sequence length="339" mass="39880">MNNTLTSKQADILLLQHNNPCAIVLERQIFAEAIEQGILCCASETNFTRMKTLLSRRKIQKYIGKVLQSQILANTVLENYLKDCTAENRKPIVLFLNTLFTEVRYPPDALKYLKRRYDAFFALYYIDAADRGVSTYANYLREQSVFDAVFTFDKADANKYHIRFWQTPYSARNEKSESKIDLYFCGVDTDRTAIINAISKIEKLDFSMDLIQIENNNQYKDERISTHTVDEIMPYEVVLKRTLEANCVLEIVRPGQVGFTLRTFEAVVYNKKLLTNNEHIKEFQFYNPSYMKVFKSVEDIDWKWVKERNAVNYHYKGDFSPIRLIEEINRIRCQMEKSQ</sequence>
<dbReference type="AlphaFoldDB" id="A0A943HJV9"/>
<proteinExistence type="predicted"/>
<reference evidence="1" key="1">
    <citation type="submission" date="2021-02" db="EMBL/GenBank/DDBJ databases">
        <title>Infant gut strain persistence is associated with maternal origin, phylogeny, and functional potential including surface adhesion and iron acquisition.</title>
        <authorList>
            <person name="Lou Y.C."/>
        </authorList>
    </citation>
    <scope>NUCLEOTIDE SEQUENCE</scope>
    <source>
        <strain evidence="1">L3_101_000M1_dasL3_101_000M1_concoct_87</strain>
    </source>
</reference>
<organism evidence="1 2">
    <name type="scientific">Subdoligranulum variabile</name>
    <dbReference type="NCBI Taxonomy" id="214851"/>
    <lineage>
        <taxon>Bacteria</taxon>
        <taxon>Bacillati</taxon>
        <taxon>Bacillota</taxon>
        <taxon>Clostridia</taxon>
        <taxon>Eubacteriales</taxon>
        <taxon>Oscillospiraceae</taxon>
        <taxon>Subdoligranulum</taxon>
    </lineage>
</organism>
<evidence type="ECO:0000313" key="1">
    <source>
        <dbReference type="EMBL" id="MBS5331520.1"/>
    </source>
</evidence>
<gene>
    <name evidence="1" type="ORF">KHY36_03205</name>
</gene>
<dbReference type="EMBL" id="JAGZGG010000004">
    <property type="protein sequence ID" value="MBS5331520.1"/>
    <property type="molecule type" value="Genomic_DNA"/>
</dbReference>
<evidence type="ECO:0000313" key="2">
    <source>
        <dbReference type="Proteomes" id="UP000759273"/>
    </source>
</evidence>
<dbReference type="Proteomes" id="UP000759273">
    <property type="component" value="Unassembled WGS sequence"/>
</dbReference>
<comment type="caution">
    <text evidence="1">The sequence shown here is derived from an EMBL/GenBank/DDBJ whole genome shotgun (WGS) entry which is preliminary data.</text>
</comment>